<dbReference type="VEuPathDB" id="AmoebaDB:EHI5A_188410"/>
<sequence length="258" mass="31486">MSSFLVITPISYYDEVKEYLMMNRYMTYIVSAKDKEEDKVYIYVKYTIEIPKLNQNISKRIKIYKNRYDYDYERTIKYLRKKGDIIEHINKIRDFDSEIREEKERPLKEVKERAIIMEEKAIIKSEKPILIEEKPIVKEEEIDLSVEDWMIKEEEIDLSVEDWMIKEKEKVLSVEDWMIKEEEEDFSQIEMSQLKQIIKDKEKEFTVRRKAYEKVKKYVEILENITESTTGKKALQEIKYVLSEYMRYAEDIRNAREI</sequence>
<gene>
    <name evidence="1" type="ORF">EHI5A_188410</name>
</gene>
<organism evidence="1 2">
    <name type="scientific">Entamoeba histolytica KU27</name>
    <dbReference type="NCBI Taxonomy" id="885311"/>
    <lineage>
        <taxon>Eukaryota</taxon>
        <taxon>Amoebozoa</taxon>
        <taxon>Evosea</taxon>
        <taxon>Archamoebae</taxon>
        <taxon>Mastigamoebida</taxon>
        <taxon>Entamoebidae</taxon>
        <taxon>Entamoeba</taxon>
    </lineage>
</organism>
<dbReference type="EMBL" id="KB445416">
    <property type="protein sequence ID" value="EMD42916.1"/>
    <property type="molecule type" value="Genomic_DNA"/>
</dbReference>
<dbReference type="AlphaFoldDB" id="M2RVB3"/>
<evidence type="ECO:0000313" key="1">
    <source>
        <dbReference type="EMBL" id="EMD42916.1"/>
    </source>
</evidence>
<dbReference type="Proteomes" id="UP000011755">
    <property type="component" value="Unassembled WGS sequence"/>
</dbReference>
<name>M2RVB3_ENTHI</name>
<proteinExistence type="predicted"/>
<reference evidence="1 2" key="1">
    <citation type="submission" date="2013-02" db="EMBL/GenBank/DDBJ databases">
        <authorList>
            <person name="Hannick L."/>
            <person name="Zafar N."/>
            <person name="Lorenzi H."/>
            <person name="Ali I.A."/>
            <person name="Petri W.P."/>
            <person name="Caler E."/>
        </authorList>
    </citation>
    <scope>NUCLEOTIDE SEQUENCE [LARGE SCALE GENOMIC DNA]</scope>
    <source>
        <strain evidence="1 2">KU27</strain>
    </source>
</reference>
<accession>M2RVB3</accession>
<evidence type="ECO:0000313" key="2">
    <source>
        <dbReference type="Proteomes" id="UP000011755"/>
    </source>
</evidence>
<protein>
    <submittedName>
        <fullName evidence="1">Uncharacterized protein</fullName>
    </submittedName>
</protein>